<evidence type="ECO:0000256" key="2">
    <source>
        <dbReference type="SAM" id="SignalP"/>
    </source>
</evidence>
<keyword evidence="6" id="KW-1185">Reference proteome</keyword>
<feature type="domain" description="Secretion system C-terminal sorting" evidence="3">
    <location>
        <begin position="1645"/>
        <end position="1712"/>
    </location>
</feature>
<dbReference type="InterPro" id="IPR044023">
    <property type="entry name" value="Ig_7"/>
</dbReference>
<evidence type="ECO:0000259" key="3">
    <source>
        <dbReference type="Pfam" id="PF18962"/>
    </source>
</evidence>
<protein>
    <submittedName>
        <fullName evidence="5">T9SS C-terminal target domain-containing protein</fullName>
    </submittedName>
</protein>
<sequence>MKKICLIIIFLFFTAHIVRAQYVPGTNNILYVKQNATGSGNGSSWNNAVPDLANALKWAHTNRANFVNNPLQIWVAGGTYTPKYSPEDGSTFGTNQNRKNSFLMVNNVKLYGGFAGTETSLSSRNLNLTANKSILSGDIGILNNTSDNCLHVVIAVGNVGSATLNGFTVTKGNANQSGNFNVNSTNVSNFAGAGVYNRNTSMTIDYTTFEELNSEYGSGIYLINSPMNITNSVFNNNTATEGACINTLNDTYTGQYGKIVNCVFSNNFVSGSGCVLFFEDGPPNSNRLEFINCTFANNTAYNQGGLINYYTDQTGPAPAFKNCIIDSPANEVLFYGNNFSKFVNILFANCMTNSSALTTNPSNINNLINANPLFVDPSQNNFRLQNNSPAINIGNNIYLPSTTTTDIEGNSRIVNSTVDLGAYENQSLPETPAPTATNQTFCSNLNATVANLVATGSNIKWYNSATSTNPLTTTTPLTTGNYFATQTINGIESILRTQILVTITNTPAPTTNNQTFCPNQNATVASLVVTGTAIKWYSSATTTTPLAVTTALASGNYFATQTVNNCESTRTQITVTISNTAAPTGSNQTFCASSNPTVANLIATGTAIKWYNSATATTPLAATTALVSGNYFASQTVNNCESTTRKQITVTITNTAAPTAVNQTFCANQNATVANLVATGTTIKWYSSATATTPLTLTTALASGSYFTTQTINNCESTRTQITVTITNSAAPTAVNQSFCPNQNATVANLVATGNAIKWYNSETATTPLTATIVLVSGNYFATQTVNNCESTRTQITVTIANTAAPTAVNQSFCPNQNATVGNLVATGTAIKWYSSATATTPLAVTTALVSGNYFATQTINNCESTTRKQVTVTITNTAAPTGSNQTFCASSNPTVANLIATGTAIKWYNSATATTELAATTPLVAGNYFASQTLNNCESTTRKQITVTITNTAAPTASNQTFCANQNATVANLVATGTAIKWYSSATATTPLAGTIALTSGSYFATQTLNNCESTRTQITVTITNTAAPTASNQTFCANQNATVANLVATGTAIKWYSSATSTTPLSTTTALVSGNYFATQTLNNCESNRTQITVTITNTAAPTASNQTFCTNQNATVANLVVTGTTIKWYSSATATSPLAATTALVSGNYFASQTQNNCESTRTQITVTITNPTAPTALNQTFCTNQNATVANLVANGSNIKWYSSANSTTPLTPTTAIVSGNYFVTQTINNCESTRTQITVTITNTAAPTASNQSFCANQNATIANLVATGSNIKWYSSANSTTSLTPTTALVSGNYFASQTVNNCESLRIQITVTIGNIAAPTTVNQTQEFCSNTNPNLSSLVINGTDIKWYSSATATTPLNNNTLLANGLIYYASQTLNGCESANRTAITVTINNVPQIPTANTIQEFCGFATIADLEVSGVNGAEILWYASSISLNPLPINTILTNATYYVTQKVGACTSDRKAITVRVTNQAAPNLNAFEFCGSATVADLYIPVPTGVTYKWYNSPSSTNQLTSTTPLNTGNYFVSRVQFGCESLRAQVSVLIKDLPDSPTGVSPQIFIEGSVLNQIIINPTTAVYYITEEDARTSTNPLSLNMPLVNGTTYYAVVIGTNGCPSLPLPITVDVYLSNNEFEKDKLKYYPNPVDDKLQIEYFENIVQVDVYDLLGRKIKSINTNNRNVEIDLSELSAATYMIQLQTETKQQFIKIIKQ</sequence>
<dbReference type="NCBIfam" id="NF041518">
    <property type="entry name" value="choice_anch_Q"/>
    <property type="match status" value="1"/>
</dbReference>
<dbReference type="InterPro" id="IPR011050">
    <property type="entry name" value="Pectin_lyase_fold/virulence"/>
</dbReference>
<dbReference type="SUPFAM" id="SSF51126">
    <property type="entry name" value="Pectin lyase-like"/>
    <property type="match status" value="1"/>
</dbReference>
<feature type="signal peptide" evidence="2">
    <location>
        <begin position="1"/>
        <end position="20"/>
    </location>
</feature>
<evidence type="ECO:0000259" key="4">
    <source>
        <dbReference type="Pfam" id="PF19081"/>
    </source>
</evidence>
<comment type="caution">
    <text evidence="5">The sequence shown here is derived from an EMBL/GenBank/DDBJ whole genome shotgun (WGS) entry which is preliminary data.</text>
</comment>
<dbReference type="RefSeq" id="WP_125019881.1">
    <property type="nucleotide sequence ID" value="NZ_RQVQ01000039.1"/>
</dbReference>
<dbReference type="Proteomes" id="UP000275719">
    <property type="component" value="Unassembled WGS sequence"/>
</dbReference>
<organism evidence="5 6">
    <name type="scientific">Paenimyroides tangerinum</name>
    <dbReference type="NCBI Taxonomy" id="2488728"/>
    <lineage>
        <taxon>Bacteria</taxon>
        <taxon>Pseudomonadati</taxon>
        <taxon>Bacteroidota</taxon>
        <taxon>Flavobacteriia</taxon>
        <taxon>Flavobacteriales</taxon>
        <taxon>Flavobacteriaceae</taxon>
        <taxon>Paenimyroides</taxon>
    </lineage>
</organism>
<feature type="domain" description="Ig-like" evidence="4">
    <location>
        <begin position="1102"/>
        <end position="1173"/>
    </location>
</feature>
<dbReference type="InterPro" id="IPR059226">
    <property type="entry name" value="Choice_anch_Q_dom"/>
</dbReference>
<dbReference type="InterPro" id="IPR026444">
    <property type="entry name" value="Secre_tail"/>
</dbReference>
<evidence type="ECO:0000313" key="5">
    <source>
        <dbReference type="EMBL" id="RRJ88503.1"/>
    </source>
</evidence>
<evidence type="ECO:0000256" key="1">
    <source>
        <dbReference type="ARBA" id="ARBA00022729"/>
    </source>
</evidence>
<feature type="chain" id="PRO_5018326593" evidence="2">
    <location>
        <begin position="21"/>
        <end position="1714"/>
    </location>
</feature>
<feature type="domain" description="Ig-like" evidence="4">
    <location>
        <begin position="1325"/>
        <end position="1399"/>
    </location>
</feature>
<proteinExistence type="predicted"/>
<keyword evidence="1 2" id="KW-0732">Signal</keyword>
<dbReference type="EMBL" id="RQVQ01000039">
    <property type="protein sequence ID" value="RRJ88503.1"/>
    <property type="molecule type" value="Genomic_DNA"/>
</dbReference>
<gene>
    <name evidence="5" type="ORF">EG240_13460</name>
</gene>
<feature type="domain" description="Ig-like" evidence="4">
    <location>
        <begin position="1028"/>
        <end position="1099"/>
    </location>
</feature>
<dbReference type="Pfam" id="PF19081">
    <property type="entry name" value="Ig_7"/>
    <property type="match status" value="3"/>
</dbReference>
<accession>A0A3P3W756</accession>
<evidence type="ECO:0000313" key="6">
    <source>
        <dbReference type="Proteomes" id="UP000275719"/>
    </source>
</evidence>
<dbReference type="OrthoDB" id="1391397at2"/>
<dbReference type="Pfam" id="PF18962">
    <property type="entry name" value="Por_Secre_tail"/>
    <property type="match status" value="1"/>
</dbReference>
<dbReference type="NCBIfam" id="TIGR04183">
    <property type="entry name" value="Por_Secre_tail"/>
    <property type="match status" value="1"/>
</dbReference>
<reference evidence="5 6" key="1">
    <citation type="submission" date="2018-11" db="EMBL/GenBank/DDBJ databases">
        <title>Flavobacterium sp. nov., YIM 102701-2 draft genome.</title>
        <authorList>
            <person name="Li G."/>
            <person name="Jiang Y."/>
        </authorList>
    </citation>
    <scope>NUCLEOTIDE SEQUENCE [LARGE SCALE GENOMIC DNA]</scope>
    <source>
        <strain evidence="5 6">YIM 102701-2</strain>
    </source>
</reference>
<name>A0A3P3W756_9FLAO</name>